<dbReference type="Proteomes" id="UP000573499">
    <property type="component" value="Unassembled WGS sequence"/>
</dbReference>
<protein>
    <submittedName>
        <fullName evidence="1">Methionyl-tRNA formyltransferase</fullName>
    </submittedName>
</protein>
<sequence>MRIIQITPAVDWYFKHDDTVWNVAAFGLTDEGETIGLIGAGNDGTLKTVPTRTNGAYLHRRQLTEDEILAADKKR</sequence>
<evidence type="ECO:0000313" key="1">
    <source>
        <dbReference type="EMBL" id="MBA5689155.1"/>
    </source>
</evidence>
<reference evidence="1 2" key="1">
    <citation type="submission" date="2020-07" db="EMBL/GenBank/DDBJ databases">
        <title>Novel species isolated from subtropical streams in China.</title>
        <authorList>
            <person name="Lu H."/>
        </authorList>
    </citation>
    <scope>NUCLEOTIDE SEQUENCE [LARGE SCALE GENOMIC DNA]</scope>
    <source>
        <strain evidence="1 2">LX47W</strain>
    </source>
</reference>
<dbReference type="AlphaFoldDB" id="A0A7W2FCD5"/>
<name>A0A7W2FCD5_9BURK</name>
<proteinExistence type="predicted"/>
<dbReference type="RefSeq" id="WP_182155441.1">
    <property type="nucleotide sequence ID" value="NZ_JACEZU010000009.1"/>
</dbReference>
<gene>
    <name evidence="1" type="ORF">H3H39_19105</name>
</gene>
<organism evidence="1 2">
    <name type="scientific">Rugamonas apoptosis</name>
    <dbReference type="NCBI Taxonomy" id="2758570"/>
    <lineage>
        <taxon>Bacteria</taxon>
        <taxon>Pseudomonadati</taxon>
        <taxon>Pseudomonadota</taxon>
        <taxon>Betaproteobacteria</taxon>
        <taxon>Burkholderiales</taxon>
        <taxon>Oxalobacteraceae</taxon>
        <taxon>Telluria group</taxon>
        <taxon>Rugamonas</taxon>
    </lineage>
</organism>
<accession>A0A7W2FCD5</accession>
<keyword evidence="2" id="KW-1185">Reference proteome</keyword>
<dbReference type="GO" id="GO:0016740">
    <property type="term" value="F:transferase activity"/>
    <property type="evidence" value="ECO:0007669"/>
    <property type="project" value="UniProtKB-KW"/>
</dbReference>
<evidence type="ECO:0000313" key="2">
    <source>
        <dbReference type="Proteomes" id="UP000573499"/>
    </source>
</evidence>
<comment type="caution">
    <text evidence="1">The sequence shown here is derived from an EMBL/GenBank/DDBJ whole genome shotgun (WGS) entry which is preliminary data.</text>
</comment>
<dbReference type="EMBL" id="JACEZU010000009">
    <property type="protein sequence ID" value="MBA5689155.1"/>
    <property type="molecule type" value="Genomic_DNA"/>
</dbReference>
<keyword evidence="1" id="KW-0808">Transferase</keyword>